<dbReference type="SUPFAM" id="SSF50475">
    <property type="entry name" value="FMN-binding split barrel"/>
    <property type="match status" value="1"/>
</dbReference>
<organism evidence="1 2">
    <name type="scientific">Streptomyces diastatochromogenes</name>
    <dbReference type="NCBI Taxonomy" id="42236"/>
    <lineage>
        <taxon>Bacteria</taxon>
        <taxon>Bacillati</taxon>
        <taxon>Actinomycetota</taxon>
        <taxon>Actinomycetes</taxon>
        <taxon>Kitasatosporales</taxon>
        <taxon>Streptomycetaceae</taxon>
        <taxon>Streptomyces</taxon>
    </lineage>
</organism>
<dbReference type="AlphaFoldDB" id="A0A233SY86"/>
<name>A0A233SY86_STRDA</name>
<dbReference type="RefSeq" id="WP_094214308.1">
    <property type="nucleotide sequence ID" value="NZ_MCGQ01000001.1"/>
</dbReference>
<dbReference type="Proteomes" id="UP000215483">
    <property type="component" value="Unassembled WGS sequence"/>
</dbReference>
<dbReference type="InterPro" id="IPR012349">
    <property type="entry name" value="Split_barrel_FMN-bd"/>
</dbReference>
<comment type="caution">
    <text evidence="1">The sequence shown here is derived from an EMBL/GenBank/DDBJ whole genome shotgun (WGS) entry which is preliminary data.</text>
</comment>
<evidence type="ECO:0000313" key="1">
    <source>
        <dbReference type="EMBL" id="OXZ00589.1"/>
    </source>
</evidence>
<dbReference type="Pfam" id="PF12900">
    <property type="entry name" value="Pyridox_ox_2"/>
    <property type="match status" value="1"/>
</dbReference>
<sequence length="137" mass="15006">MSTPSSTPRMVEVSGAEALWLLEGAALGRLVFVQREVTVVRPARHVWEYGRLIVRTPVQPTVVPEAVTYHLDEVRAATGTGWTVTVAGPAEVIADPDEAAHYRRTLAGWTHGPHDTILRVHPKTVTGFRLAHGVESR</sequence>
<dbReference type="OrthoDB" id="4233301at2"/>
<gene>
    <name evidence="1" type="ORF">BEK98_00560</name>
</gene>
<dbReference type="Gene3D" id="2.30.110.10">
    <property type="entry name" value="Electron Transport, Fmn-binding Protein, Chain A"/>
    <property type="match status" value="1"/>
</dbReference>
<dbReference type="EMBL" id="MCGQ01000001">
    <property type="protein sequence ID" value="OXZ00589.1"/>
    <property type="molecule type" value="Genomic_DNA"/>
</dbReference>
<keyword evidence="2" id="KW-1185">Reference proteome</keyword>
<accession>A0A233SY86</accession>
<reference evidence="1 2" key="1">
    <citation type="submission" date="2016-07" db="EMBL/GenBank/DDBJ databases">
        <title>Draft genome of Streptomyces diastatochromogenes.</title>
        <authorList>
            <person name="Podduturi R."/>
            <person name="Lukassen M.B."/>
            <person name="Clausen N."/>
            <person name="Nielsen J.L."/>
            <person name="Jorgensen N.O."/>
        </authorList>
    </citation>
    <scope>NUCLEOTIDE SEQUENCE [LARGE SCALE GENOMIC DNA]</scope>
    <source>
        <strain evidence="1 2">DSM 40608</strain>
    </source>
</reference>
<protein>
    <recommendedName>
        <fullName evidence="3">Pyridoxamine 5'-phosphate oxidase</fullName>
    </recommendedName>
</protein>
<proteinExistence type="predicted"/>
<dbReference type="InterPro" id="IPR024747">
    <property type="entry name" value="Pyridox_Oxase-rel"/>
</dbReference>
<evidence type="ECO:0008006" key="3">
    <source>
        <dbReference type="Google" id="ProtNLM"/>
    </source>
</evidence>
<evidence type="ECO:0000313" key="2">
    <source>
        <dbReference type="Proteomes" id="UP000215483"/>
    </source>
</evidence>